<evidence type="ECO:0000313" key="3">
    <source>
        <dbReference type="Proteomes" id="UP000829685"/>
    </source>
</evidence>
<dbReference type="EMBL" id="JAFIMR010000066">
    <property type="protein sequence ID" value="KAI1851164.1"/>
    <property type="molecule type" value="Genomic_DNA"/>
</dbReference>
<protein>
    <submittedName>
        <fullName evidence="2">Uncharacterized protein</fullName>
    </submittedName>
</protein>
<reference evidence="2" key="1">
    <citation type="submission" date="2021-03" db="EMBL/GenBank/DDBJ databases">
        <title>Revisited historic fungal species revealed as producer of novel bioactive compounds through whole genome sequencing and comparative genomics.</title>
        <authorList>
            <person name="Vignolle G.A."/>
            <person name="Hochenegger N."/>
            <person name="Mach R.L."/>
            <person name="Mach-Aigner A.R."/>
            <person name="Javad Rahimi M."/>
            <person name="Salim K.A."/>
            <person name="Chan C.M."/>
            <person name="Lim L.B.L."/>
            <person name="Cai F."/>
            <person name="Druzhinina I.S."/>
            <person name="U'Ren J.M."/>
            <person name="Derntl C."/>
        </authorList>
    </citation>
    <scope>NUCLEOTIDE SEQUENCE</scope>
    <source>
        <strain evidence="2">TUCIM 5799</strain>
    </source>
</reference>
<comment type="caution">
    <text evidence="2">The sequence shown here is derived from an EMBL/GenBank/DDBJ whole genome shotgun (WGS) entry which is preliminary data.</text>
</comment>
<name>A0A9Q0AHW5_9PEZI</name>
<feature type="region of interest" description="Disordered" evidence="1">
    <location>
        <begin position="1"/>
        <end position="95"/>
    </location>
</feature>
<dbReference type="Proteomes" id="UP000829685">
    <property type="component" value="Unassembled WGS sequence"/>
</dbReference>
<keyword evidence="3" id="KW-1185">Reference proteome</keyword>
<dbReference type="OrthoDB" id="4203030at2759"/>
<organism evidence="2 3">
    <name type="scientific">Neoarthrinium moseri</name>
    <dbReference type="NCBI Taxonomy" id="1658444"/>
    <lineage>
        <taxon>Eukaryota</taxon>
        <taxon>Fungi</taxon>
        <taxon>Dikarya</taxon>
        <taxon>Ascomycota</taxon>
        <taxon>Pezizomycotina</taxon>
        <taxon>Sordariomycetes</taxon>
        <taxon>Xylariomycetidae</taxon>
        <taxon>Amphisphaeriales</taxon>
        <taxon>Apiosporaceae</taxon>
        <taxon>Neoarthrinium</taxon>
    </lineage>
</organism>
<evidence type="ECO:0000256" key="1">
    <source>
        <dbReference type="SAM" id="MobiDB-lite"/>
    </source>
</evidence>
<evidence type="ECO:0000313" key="2">
    <source>
        <dbReference type="EMBL" id="KAI1851164.1"/>
    </source>
</evidence>
<gene>
    <name evidence="2" type="ORF">JX265_013282</name>
</gene>
<feature type="region of interest" description="Disordered" evidence="1">
    <location>
        <begin position="129"/>
        <end position="149"/>
    </location>
</feature>
<sequence>MTAEVMQQTRLERLSAEDFETASIRSAAPSYVSEAPSYHSTLPPAETLPAYSHAAPAARADSSTPTPGPSSMLPPATSNTRRGPGLPPVPDTPLRTQMPQISEFRIASWSSLNSNPTARHYQAVANRRVTASRGGGSSGSNSSNNPHVQGQLRAVLGRLTEEEERERTRVRPLEDPYLVGEEAAANARRERLARESGDDILIREDRRWDLFLAQMNDWDQRQESWKTFTSRRRHRRWW</sequence>
<accession>A0A9Q0AHW5</accession>
<feature type="compositionally biased region" description="Low complexity" evidence="1">
    <location>
        <begin position="47"/>
        <end position="65"/>
    </location>
</feature>
<dbReference type="AlphaFoldDB" id="A0A9Q0AHW5"/>
<proteinExistence type="predicted"/>